<dbReference type="STRING" id="1408281.Epro_0439"/>
<name>A0A0G3WHL2_9BACT</name>
<sequence length="432" mass="47906">MFCKRLLQLFVSAMFVFVSVSLSYAVDRYDLIKGYRVNGMGGAFTAVADDENAFFYNPAGITQRDGYLLQIISIDAQIQDMNFFTKRFKDISNFDNLPLDEQLDLLKQSPSISLSLPNLSFLTAPIAVGNNYLSFGAGIFASGEASFKFDLSATRMYVDFNISGTGFFAVPVAYQITDLSAIDLPGKLSIGANFKYIERIKASAYFDSDEWDNMSSKYFYGTGFGADLGLLYTFTKELNFGLQVKDVWGTKIKYDSSSASSTGTTDYSNYEETIKPMLNFGVSYVPERIFNIETNNRLTLAADIRDFAGSDNEPDGEFYKKLHVGAEYRFSPFALRLGLNSGNIAFGLGIETNGFQLAYAYFGQDSQYSSETAWVNQFTLAFKVGHQTGRLFGKDIAAKKALEAANKPAEEVNQKPAEATAPTSEHSQEEKK</sequence>
<organism evidence="2 3">
    <name type="scientific">Endomicrobium proavitum</name>
    <dbReference type="NCBI Taxonomy" id="1408281"/>
    <lineage>
        <taxon>Bacteria</taxon>
        <taxon>Pseudomonadati</taxon>
        <taxon>Elusimicrobiota</taxon>
        <taxon>Endomicrobiia</taxon>
        <taxon>Endomicrobiales</taxon>
        <taxon>Endomicrobiaceae</taxon>
        <taxon>Endomicrobium</taxon>
    </lineage>
</organism>
<evidence type="ECO:0000256" key="1">
    <source>
        <dbReference type="SAM" id="MobiDB-lite"/>
    </source>
</evidence>
<dbReference type="KEGG" id="epo:Epro_0439"/>
<evidence type="ECO:0000313" key="2">
    <source>
        <dbReference type="EMBL" id="AKL97818.1"/>
    </source>
</evidence>
<dbReference type="RefSeq" id="WP_052570192.1">
    <property type="nucleotide sequence ID" value="NZ_CP009498.1"/>
</dbReference>
<feature type="region of interest" description="Disordered" evidence="1">
    <location>
        <begin position="404"/>
        <end position="432"/>
    </location>
</feature>
<dbReference type="AlphaFoldDB" id="A0A0G3WHL2"/>
<dbReference type="SUPFAM" id="SSF56935">
    <property type="entry name" value="Porins"/>
    <property type="match status" value="1"/>
</dbReference>
<proteinExistence type="predicted"/>
<dbReference type="PATRIC" id="fig|1408281.3.peg.452"/>
<reference evidence="2" key="1">
    <citation type="submission" date="2014-09" db="EMBL/GenBank/DDBJ databases">
        <title>Complete genome sequence of Endomicrobium proavitum.</title>
        <authorList>
            <person name="Zheng H."/>
        </authorList>
    </citation>
    <scope>NUCLEOTIDE SEQUENCE [LARGE SCALE GENOMIC DNA]</scope>
    <source>
        <strain evidence="2">Rsa215</strain>
    </source>
</reference>
<gene>
    <name evidence="2" type="ORF">Epro_0439</name>
</gene>
<evidence type="ECO:0000313" key="3">
    <source>
        <dbReference type="Proteomes" id="UP000035337"/>
    </source>
</evidence>
<dbReference type="OrthoDB" id="9772014at2"/>
<feature type="compositionally biased region" description="Basic and acidic residues" evidence="1">
    <location>
        <begin position="404"/>
        <end position="413"/>
    </location>
</feature>
<dbReference type="EMBL" id="CP009498">
    <property type="protein sequence ID" value="AKL97818.1"/>
    <property type="molecule type" value="Genomic_DNA"/>
</dbReference>
<protein>
    <submittedName>
        <fullName evidence="2">Uncharacterized protein</fullName>
    </submittedName>
</protein>
<keyword evidence="3" id="KW-1185">Reference proteome</keyword>
<dbReference type="Proteomes" id="UP000035337">
    <property type="component" value="Chromosome"/>
</dbReference>
<accession>A0A0G3WHL2</accession>
<dbReference type="Gene3D" id="2.40.160.60">
    <property type="entry name" value="Outer membrane protein transport protein (OMPP1/FadL/TodX)"/>
    <property type="match status" value="1"/>
</dbReference>